<dbReference type="InterPro" id="IPR011990">
    <property type="entry name" value="TPR-like_helical_dom_sf"/>
</dbReference>
<dbReference type="Pfam" id="PF13424">
    <property type="entry name" value="TPR_12"/>
    <property type="match status" value="2"/>
</dbReference>
<dbReference type="InterPro" id="IPR027417">
    <property type="entry name" value="P-loop_NTPase"/>
</dbReference>
<dbReference type="InterPro" id="IPR003593">
    <property type="entry name" value="AAA+_ATPase"/>
</dbReference>
<keyword evidence="5" id="KW-1185">Reference proteome</keyword>
<keyword evidence="1" id="KW-0802">TPR repeat</keyword>
<dbReference type="Gene3D" id="3.40.50.300">
    <property type="entry name" value="P-loop containing nucleotide triphosphate hydrolases"/>
    <property type="match status" value="1"/>
</dbReference>
<dbReference type="SMART" id="SM00028">
    <property type="entry name" value="TPR"/>
    <property type="match status" value="6"/>
</dbReference>
<evidence type="ECO:0000256" key="1">
    <source>
        <dbReference type="PROSITE-ProRule" id="PRU00339"/>
    </source>
</evidence>
<dbReference type="PANTHER" id="PTHR47691:SF3">
    <property type="entry name" value="HTH-TYPE TRANSCRIPTIONAL REGULATOR RV0890C-RELATED"/>
    <property type="match status" value="1"/>
</dbReference>
<dbReference type="Proteomes" id="UP001500034">
    <property type="component" value="Unassembled WGS sequence"/>
</dbReference>
<dbReference type="InterPro" id="IPR019734">
    <property type="entry name" value="TPR_rpt"/>
</dbReference>
<evidence type="ECO:0000256" key="2">
    <source>
        <dbReference type="SAM" id="MobiDB-lite"/>
    </source>
</evidence>
<protein>
    <submittedName>
        <fullName evidence="4">Tetratricopeptide repeat protein</fullName>
    </submittedName>
</protein>
<dbReference type="PRINTS" id="PR00364">
    <property type="entry name" value="DISEASERSIST"/>
</dbReference>
<comment type="caution">
    <text evidence="4">The sequence shown here is derived from an EMBL/GenBank/DDBJ whole genome shotgun (WGS) entry which is preliminary data.</text>
</comment>
<gene>
    <name evidence="4" type="ORF">GCM10022384_14690</name>
</gene>
<feature type="repeat" description="TPR" evidence="1">
    <location>
        <begin position="779"/>
        <end position="812"/>
    </location>
</feature>
<proteinExistence type="predicted"/>
<accession>A0ABP7PEK7</accession>
<sequence length="1076" mass="115611">MRDSHRSEAERLLRRAVEEEVRRSGGRTDGNVLLSRARGSLDAMAGAAAEEYAAYTHALDEAAAGQLTFRQRYAREGAGTPLLVAAVAAVAAVVADMALGTGTGTAVGAGVTVGVAGAAATVVKVVGSHVPAAHHRAGAVSQPGGPEQLRLQWLTALEVRGIRPFLDQQRMLAASTGPKKAAAGPRLRGADKSAAARGRSALEQSFAQLPEPEGTFAGRRQEMARLRQWVQAARASTETKPTVVVLHGPPGSGRTTLAVRATHELRDYFRGACLVDLRGDGNGAGDGSAVGGESPLGTRDALLHLLNRLGAPREQLLFRERSSAAQQVKRLSELYHQHLTGVPVTVVLDDAFSAEQVRTLLPERSDSLVLVTTREALELPADLPARVHHLPVEALDAAGAEELLGAAADDASGPYDAESTDRIRQLCGGLPLALRIAGSSLGPRSPRALATDLAAYGPVEPVERALWLRYTDQPEPARRLLRRLALAGRTSLGAAAAAAVLATDETEATRQLAALSRAGLLDHVRGSRYRLHDVVRAFAQARLADEEEPGERAAAQERLIANYAELADSVLRLVDGNMSTRSDRFGSYGFTSLDEALRWLDDESSFITAALRHAEGVDQGAVLNLLGALCDYCLLRGDLYRLGEISELAQSVDQGLLVRSVQWRTGIAARQLGELDKARTTLTSVVDLYREAHHDAGAARALCSLGITLHHQGNLTEAAAKLREALDLQATPELDTDRAWTLHALAAVQRDRARPAEALDLLTESLVLHRAGESVHGQAWAHFQLGQLHLRLGDVPRAETDLRTALELYGRTQDARGEAWALTQLARARLVAGDVPVAVEELRQAATRHRENEDARGKAWSIYYLGQALEETGALDQSVRALERSRTMFSRMRDAYGLACARHHSGRVTRDQRAAQTGSLRNSGFARQILVDARADFQRIGVGDGEAWTCLELAVVDAGNARTVQALALCDEAAALFAAYGDLRGEDWARFLRCTLLPYAAPGGVEVGTAVAQEDLAQLSRARHSARDAKLDDYVEAYQLLLERGVQLESGWQAWHLGMVPNRQAREVMGVAVATA</sequence>
<organism evidence="4 5">
    <name type="scientific">Streptomyces marokkonensis</name>
    <dbReference type="NCBI Taxonomy" id="324855"/>
    <lineage>
        <taxon>Bacteria</taxon>
        <taxon>Bacillati</taxon>
        <taxon>Actinomycetota</taxon>
        <taxon>Actinomycetes</taxon>
        <taxon>Kitasatosporales</taxon>
        <taxon>Streptomycetaceae</taxon>
        <taxon>Streptomyces</taxon>
    </lineage>
</organism>
<feature type="region of interest" description="Disordered" evidence="2">
    <location>
        <begin position="175"/>
        <end position="201"/>
    </location>
</feature>
<evidence type="ECO:0000259" key="3">
    <source>
        <dbReference type="SMART" id="SM00382"/>
    </source>
</evidence>
<dbReference type="RefSeq" id="WP_345590280.1">
    <property type="nucleotide sequence ID" value="NZ_BAABCQ010000019.1"/>
</dbReference>
<name>A0ABP7PEK7_9ACTN</name>
<dbReference type="SMART" id="SM00382">
    <property type="entry name" value="AAA"/>
    <property type="match status" value="1"/>
</dbReference>
<reference evidence="5" key="1">
    <citation type="journal article" date="2019" name="Int. J. Syst. Evol. Microbiol.">
        <title>The Global Catalogue of Microorganisms (GCM) 10K type strain sequencing project: providing services to taxonomists for standard genome sequencing and annotation.</title>
        <authorList>
            <consortium name="The Broad Institute Genomics Platform"/>
            <consortium name="The Broad Institute Genome Sequencing Center for Infectious Disease"/>
            <person name="Wu L."/>
            <person name="Ma J."/>
        </authorList>
    </citation>
    <scope>NUCLEOTIDE SEQUENCE [LARGE SCALE GENOMIC DNA]</scope>
    <source>
        <strain evidence="5">JCM 17027</strain>
    </source>
</reference>
<evidence type="ECO:0000313" key="5">
    <source>
        <dbReference type="Proteomes" id="UP001500034"/>
    </source>
</evidence>
<feature type="domain" description="AAA+ ATPase" evidence="3">
    <location>
        <begin position="240"/>
        <end position="393"/>
    </location>
</feature>
<dbReference type="PANTHER" id="PTHR47691">
    <property type="entry name" value="REGULATOR-RELATED"/>
    <property type="match status" value="1"/>
</dbReference>
<dbReference type="Gene3D" id="1.25.40.10">
    <property type="entry name" value="Tetratricopeptide repeat domain"/>
    <property type="match status" value="2"/>
</dbReference>
<dbReference type="SUPFAM" id="SSF52540">
    <property type="entry name" value="P-loop containing nucleoside triphosphate hydrolases"/>
    <property type="match status" value="1"/>
</dbReference>
<dbReference type="EMBL" id="BAABCQ010000019">
    <property type="protein sequence ID" value="GAA3963701.1"/>
    <property type="molecule type" value="Genomic_DNA"/>
</dbReference>
<dbReference type="PROSITE" id="PS50005">
    <property type="entry name" value="TPR"/>
    <property type="match status" value="1"/>
</dbReference>
<evidence type="ECO:0000313" key="4">
    <source>
        <dbReference type="EMBL" id="GAA3963701.1"/>
    </source>
</evidence>
<dbReference type="SUPFAM" id="SSF48452">
    <property type="entry name" value="TPR-like"/>
    <property type="match status" value="1"/>
</dbReference>